<dbReference type="InterPro" id="IPR027417">
    <property type="entry name" value="P-loop_NTPase"/>
</dbReference>
<evidence type="ECO:0000256" key="3">
    <source>
        <dbReference type="ARBA" id="ARBA00022763"/>
    </source>
</evidence>
<dbReference type="SUPFAM" id="SSF52540">
    <property type="entry name" value="P-loop containing nucleoside triphosphate hydrolases"/>
    <property type="match status" value="1"/>
</dbReference>
<dbReference type="InterPro" id="IPR041851">
    <property type="entry name" value="RecD_N_sf"/>
</dbReference>
<dbReference type="CDD" id="cd17933">
    <property type="entry name" value="DEXSc_RecD-like"/>
    <property type="match status" value="1"/>
</dbReference>
<dbReference type="NCBIfam" id="TIGR01447">
    <property type="entry name" value="recD"/>
    <property type="match status" value="1"/>
</dbReference>
<comment type="similarity">
    <text evidence="11">Belongs to the RecD family.</text>
</comment>
<name>A0A1E8CNB9_9GAMM</name>
<comment type="miscellaneous">
    <text evidence="11">In the RecBCD complex, RecB has a slow 3'-5' helicase, an exonuclease activity and loads RecA onto ssDNA, RecD has a fast 5'-3' helicase activity, while RecC stimulates the ATPase and processivity of the RecB helicase and contributes to recognition of the Chi site.</text>
</comment>
<dbReference type="Pfam" id="PF13538">
    <property type="entry name" value="UvrD_C_2"/>
    <property type="match status" value="1"/>
</dbReference>
<evidence type="ECO:0000256" key="4">
    <source>
        <dbReference type="ARBA" id="ARBA00022801"/>
    </source>
</evidence>
<dbReference type="HAMAP" id="MF_01487">
    <property type="entry name" value="RecD"/>
    <property type="match status" value="1"/>
</dbReference>
<dbReference type="EMBL" id="MASR01000001">
    <property type="protein sequence ID" value="OFE13904.1"/>
    <property type="molecule type" value="Genomic_DNA"/>
</dbReference>
<keyword evidence="4 11" id="KW-0378">Hydrolase</keyword>
<dbReference type="Pfam" id="PF21185">
    <property type="entry name" value="RecD_N"/>
    <property type="match status" value="1"/>
</dbReference>
<keyword evidence="3 11" id="KW-0227">DNA damage</keyword>
<protein>
    <recommendedName>
        <fullName evidence="11">RecBCD enzyme subunit RecD</fullName>
        <ecNumber evidence="11">5.6.2.3</ecNumber>
    </recommendedName>
    <alternativeName>
        <fullName evidence="11">DNA 5'-3' helicase subunit RecD</fullName>
    </alternativeName>
    <alternativeName>
        <fullName evidence="11">Exonuclease V subunit RecD</fullName>
        <shortName evidence="11">ExoV subunit RecD</shortName>
    </alternativeName>
    <alternativeName>
        <fullName evidence="11">Helicase/nuclease RecBCD subunit RecD</fullName>
    </alternativeName>
</protein>
<feature type="binding site" evidence="11">
    <location>
        <begin position="225"/>
        <end position="232"/>
    </location>
    <ligand>
        <name>ATP</name>
        <dbReference type="ChEBI" id="CHEBI:30616"/>
    </ligand>
</feature>
<evidence type="ECO:0000256" key="8">
    <source>
        <dbReference type="ARBA" id="ARBA00023125"/>
    </source>
</evidence>
<dbReference type="Proteomes" id="UP000175669">
    <property type="component" value="Unassembled WGS sequence"/>
</dbReference>
<feature type="domain" description="UvrD-like helicase C-terminal" evidence="12">
    <location>
        <begin position="626"/>
        <end position="670"/>
    </location>
</feature>
<reference evidence="15" key="1">
    <citation type="submission" date="2016-07" db="EMBL/GenBank/DDBJ databases">
        <authorList>
            <person name="Florea S."/>
            <person name="Webb J.S."/>
            <person name="Jaromczyk J."/>
            <person name="Schardl C.L."/>
        </authorList>
    </citation>
    <scope>NUCLEOTIDE SEQUENCE [LARGE SCALE GENOMIC DNA]</scope>
    <source>
        <strain evidence="15">KCTC 42131</strain>
    </source>
</reference>
<evidence type="ECO:0000313" key="15">
    <source>
        <dbReference type="Proteomes" id="UP000175669"/>
    </source>
</evidence>
<dbReference type="PANTHER" id="PTHR43788">
    <property type="entry name" value="DNA2/NAM7 HELICASE FAMILY MEMBER"/>
    <property type="match status" value="1"/>
</dbReference>
<dbReference type="Pfam" id="PF13245">
    <property type="entry name" value="AAA_19"/>
    <property type="match status" value="1"/>
</dbReference>
<keyword evidence="10 11" id="KW-0413">Isomerase</keyword>
<sequence length="701" mass="76638">MHSTGLGKNNNLVMTDPARLLIILDDWARAGWIRWLDTEFAVFLHRQVPDASPALLLAAALTSHQNGHGHVCLDIHYCLSEPGTALSLPPESPVRQPELTPQQLLAQLDSAQWTQALHNALLVDDKPGTDMQAEAGNQPLVLDSSSGRPLLYLRRFWRYEQTLAHSIQQRLLSRPDVDDRLLSSCIKTIFEQLSQNTAAELTRDCDWQRIACGLAVRQRFSIITGGPGTGKTTTVVKVLAVLQALQHAAGQPPLRIRLAAPTGKAAARLSTSITSQLARHDLQGVPGDVSTVHRLLGPVRNSRFFRHHAGNPLPVDVVVVDEASMVDVELMALLLDALPAQARLVLLGDKDQLASVEAGAVLGSLCQRAALAHYWQQTSDWITSVTGQHVPDHLINNDGTGLDQAITMLRYSHRFGAVPGIGDLAQAVNSSADANTLNAFFDGQYSELKRLHIGNTRDTAFEQLIADLDNGYGHYLSLARQPPATEASSLSWDTWALDILQAHGHFQLLAALRKGEFGVEGLNQRIESILRSAGLLPPWQERAFDTDDARSPAPTQAAWYPGRPVMVTRNDYNLDLMNGDIGITLPYPLPVPGGTELRLRVAFTAGDKQKPVRWVLPSRLQSVETVFAMTVHKSQGSEFTHTALILPQHENPVLTRELIYTGITRAVRQFTLIDNNPKVLPGAVASSVFRTSGLLHAISGS</sequence>
<dbReference type="AlphaFoldDB" id="A0A1E8CNB9"/>
<evidence type="ECO:0000256" key="7">
    <source>
        <dbReference type="ARBA" id="ARBA00022840"/>
    </source>
</evidence>
<dbReference type="InterPro" id="IPR050534">
    <property type="entry name" value="Coronavir_polyprotein_1ab"/>
</dbReference>
<evidence type="ECO:0000259" key="13">
    <source>
        <dbReference type="Pfam" id="PF21185"/>
    </source>
</evidence>
<organism evidence="14 15">
    <name type="scientific">Pseudohongiella acticola</name>
    <dbReference type="NCBI Taxonomy" id="1524254"/>
    <lineage>
        <taxon>Bacteria</taxon>
        <taxon>Pseudomonadati</taxon>
        <taxon>Pseudomonadota</taxon>
        <taxon>Gammaproteobacteria</taxon>
        <taxon>Pseudomonadales</taxon>
        <taxon>Pseudohongiellaceae</taxon>
        <taxon>Pseudohongiella</taxon>
    </lineage>
</organism>
<dbReference type="InterPro" id="IPR006344">
    <property type="entry name" value="RecD"/>
</dbReference>
<dbReference type="STRING" id="1524254.PHACT_03360"/>
<evidence type="ECO:0000313" key="14">
    <source>
        <dbReference type="EMBL" id="OFE13904.1"/>
    </source>
</evidence>
<dbReference type="GO" id="GO:0003677">
    <property type="term" value="F:DNA binding"/>
    <property type="evidence" value="ECO:0007669"/>
    <property type="project" value="UniProtKB-UniRule"/>
</dbReference>
<comment type="subunit">
    <text evidence="11">Heterotrimer of RecB, RecC and RecD. All subunits contribute to DNA-binding.</text>
</comment>
<evidence type="ECO:0000256" key="6">
    <source>
        <dbReference type="ARBA" id="ARBA00022839"/>
    </source>
</evidence>
<dbReference type="GO" id="GO:0009338">
    <property type="term" value="C:exodeoxyribonuclease V complex"/>
    <property type="evidence" value="ECO:0007669"/>
    <property type="project" value="InterPro"/>
</dbReference>
<evidence type="ECO:0000256" key="10">
    <source>
        <dbReference type="ARBA" id="ARBA00023235"/>
    </source>
</evidence>
<dbReference type="GO" id="GO:0043139">
    <property type="term" value="F:5'-3' DNA helicase activity"/>
    <property type="evidence" value="ECO:0007669"/>
    <property type="project" value="UniProtKB-UniRule"/>
</dbReference>
<evidence type="ECO:0000256" key="2">
    <source>
        <dbReference type="ARBA" id="ARBA00022741"/>
    </source>
</evidence>
<keyword evidence="8 11" id="KW-0238">DNA-binding</keyword>
<evidence type="ECO:0000256" key="5">
    <source>
        <dbReference type="ARBA" id="ARBA00022806"/>
    </source>
</evidence>
<dbReference type="Gene3D" id="2.30.30.940">
    <property type="match status" value="1"/>
</dbReference>
<keyword evidence="7 11" id="KW-0067">ATP-binding</keyword>
<evidence type="ECO:0000256" key="11">
    <source>
        <dbReference type="HAMAP-Rule" id="MF_01487"/>
    </source>
</evidence>
<keyword evidence="6 11" id="KW-0269">Exonuclease</keyword>
<dbReference type="PANTHER" id="PTHR43788:SF6">
    <property type="entry name" value="DNA HELICASE B"/>
    <property type="match status" value="1"/>
</dbReference>
<dbReference type="GO" id="GO:0016887">
    <property type="term" value="F:ATP hydrolysis activity"/>
    <property type="evidence" value="ECO:0007669"/>
    <property type="project" value="RHEA"/>
</dbReference>
<keyword evidence="9 11" id="KW-0234">DNA repair</keyword>
<dbReference type="Gene3D" id="3.40.50.300">
    <property type="entry name" value="P-loop containing nucleotide triphosphate hydrolases"/>
    <property type="match status" value="3"/>
</dbReference>
<comment type="function">
    <text evidence="11">A helicase/nuclease that prepares dsDNA breaks (DSB) for recombinational DNA repair. Binds to DSBs and unwinds DNA via a highly rapid and processive ATP-dependent bidirectional helicase activity. Unwinds dsDNA until it encounters a Chi (crossover hotspot instigator) sequence from the 3' direction. Cuts ssDNA a few nucleotides 3' to the Chi site. The properties and activities of the enzyme are changed at Chi. The Chi-altered holoenzyme produces a long 3'-ssDNA overhang and facilitates RecA-binding to the ssDNA for homologous DNA recombination and repair. Holoenzyme degrades any linearized DNA that is unable to undergo homologous recombination. In the holoenzyme this subunit has ssDNA-dependent ATPase and 5'-3' helicase activity. When added to pre-assembled RecBC greatly stimulates nuclease activity and augments holoenzyme processivity. Negatively regulates the RecA-loading ability of RecBCD.</text>
</comment>
<dbReference type="GO" id="GO:0000724">
    <property type="term" value="P:double-strand break repair via homologous recombination"/>
    <property type="evidence" value="ECO:0007669"/>
    <property type="project" value="UniProtKB-UniRule"/>
</dbReference>
<dbReference type="InterPro" id="IPR049550">
    <property type="entry name" value="RecD_N"/>
</dbReference>
<dbReference type="GO" id="GO:0008854">
    <property type="term" value="F:exodeoxyribonuclease V activity"/>
    <property type="evidence" value="ECO:0007669"/>
    <property type="project" value="InterPro"/>
</dbReference>
<keyword evidence="5 11" id="KW-0347">Helicase</keyword>
<feature type="domain" description="RecBCD enzyme subunit RecD N-terminal" evidence="13">
    <location>
        <begin position="30"/>
        <end position="144"/>
    </location>
</feature>
<dbReference type="Gene3D" id="1.10.10.1020">
    <property type="entry name" value="RecBCD complex, subunit RecD, N-terminal domain"/>
    <property type="match status" value="1"/>
</dbReference>
<keyword evidence="15" id="KW-1185">Reference proteome</keyword>
<dbReference type="GO" id="GO:0005524">
    <property type="term" value="F:ATP binding"/>
    <property type="evidence" value="ECO:0007669"/>
    <property type="project" value="UniProtKB-UniRule"/>
</dbReference>
<proteinExistence type="inferred from homology"/>
<evidence type="ECO:0000256" key="1">
    <source>
        <dbReference type="ARBA" id="ARBA00022722"/>
    </source>
</evidence>
<comment type="caution">
    <text evidence="14">The sequence shown here is derived from an EMBL/GenBank/DDBJ whole genome shotgun (WGS) entry which is preliminary data.</text>
</comment>
<comment type="catalytic activity">
    <reaction evidence="11">
        <text>ATP + H2O = ADP + phosphate + H(+)</text>
        <dbReference type="Rhea" id="RHEA:13065"/>
        <dbReference type="ChEBI" id="CHEBI:15377"/>
        <dbReference type="ChEBI" id="CHEBI:15378"/>
        <dbReference type="ChEBI" id="CHEBI:30616"/>
        <dbReference type="ChEBI" id="CHEBI:43474"/>
        <dbReference type="ChEBI" id="CHEBI:456216"/>
        <dbReference type="EC" id="5.6.2.3"/>
    </reaction>
</comment>
<accession>A0A1E8CNB9</accession>
<dbReference type="InterPro" id="IPR027785">
    <property type="entry name" value="UvrD-like_helicase_C"/>
</dbReference>
<evidence type="ECO:0000256" key="9">
    <source>
        <dbReference type="ARBA" id="ARBA00023204"/>
    </source>
</evidence>
<evidence type="ECO:0000259" key="12">
    <source>
        <dbReference type="Pfam" id="PF13538"/>
    </source>
</evidence>
<dbReference type="EC" id="5.6.2.3" evidence="11"/>
<keyword evidence="2 11" id="KW-0547">Nucleotide-binding</keyword>
<dbReference type="GO" id="GO:0017116">
    <property type="term" value="F:single-stranded DNA helicase activity"/>
    <property type="evidence" value="ECO:0007669"/>
    <property type="project" value="TreeGrafter"/>
</dbReference>
<keyword evidence="1 11" id="KW-0540">Nuclease</keyword>
<dbReference type="CDD" id="cd18809">
    <property type="entry name" value="SF1_C_RecD"/>
    <property type="match status" value="1"/>
</dbReference>
<gene>
    <name evidence="11" type="primary">recD</name>
    <name evidence="14" type="ORF">PHACT_03360</name>
</gene>